<evidence type="ECO:0000313" key="1">
    <source>
        <dbReference type="EMBL" id="DBA55248.1"/>
    </source>
</evidence>
<reference evidence="1" key="1">
    <citation type="journal article" date="2023" name="Microbiome">
        <title>Phages are unrecognized players in the ecology of the oral pathogen Porphyromonas gingivalis.</title>
        <authorList>
            <person name="Matrishin C.B."/>
            <person name="Haase E.M."/>
            <person name="Dewhirst F.E."/>
            <person name="Mark Welch J.L."/>
            <person name="Miranda-Sanchez F."/>
            <person name="Chen T."/>
            <person name="MacFarland D.C."/>
            <person name="Kauffman K.M."/>
        </authorList>
    </citation>
    <scope>NUCLEOTIDE SEQUENCE</scope>
</reference>
<accession>A0AAT9J8B7</accession>
<organism evidence="1">
    <name type="scientific">Porphyromonas phage phage015a_SRR9217400mag3</name>
    <dbReference type="NCBI Taxonomy" id="3154105"/>
    <lineage>
        <taxon>Viruses</taxon>
    </lineage>
</organism>
<sequence>MYLSIDMPSIRELQYRRERGRAKQERFACFAALLSILDGYTVQTIDASRVRMSADVNVFSEQFEAEDLFLLTSKLFDWLATLPKGIWDAKQKELEVLL</sequence>
<proteinExistence type="predicted"/>
<name>A0AAT9J8B7_9VIRU</name>
<reference evidence="1" key="2">
    <citation type="submission" date="2024-05" db="EMBL/GenBank/DDBJ databases">
        <authorList>
            <person name="Matrishin C.B."/>
            <person name="Kauffman K.M."/>
        </authorList>
    </citation>
    <scope>NUCLEOTIDE SEQUENCE</scope>
</reference>
<dbReference type="EMBL" id="BK068096">
    <property type="protein sequence ID" value="DBA55248.1"/>
    <property type="molecule type" value="Genomic_DNA"/>
</dbReference>
<protein>
    <submittedName>
        <fullName evidence="1">Uncharacterized protein</fullName>
    </submittedName>
</protein>